<evidence type="ECO:0000259" key="5">
    <source>
        <dbReference type="Pfam" id="PF00266"/>
    </source>
</evidence>
<dbReference type="PANTHER" id="PTHR43586">
    <property type="entry name" value="CYSTEINE DESULFURASE"/>
    <property type="match status" value="1"/>
</dbReference>
<dbReference type="SUPFAM" id="SSF53383">
    <property type="entry name" value="PLP-dependent transferases"/>
    <property type="match status" value="1"/>
</dbReference>
<dbReference type="AlphaFoldDB" id="A0A1F5EYG2"/>
<dbReference type="Proteomes" id="UP000177187">
    <property type="component" value="Unassembled WGS sequence"/>
</dbReference>
<evidence type="ECO:0000256" key="3">
    <source>
        <dbReference type="RuleBase" id="RU004075"/>
    </source>
</evidence>
<evidence type="ECO:0000313" key="7">
    <source>
        <dbReference type="Proteomes" id="UP000177187"/>
    </source>
</evidence>
<dbReference type="PANTHER" id="PTHR43586:SF4">
    <property type="entry name" value="ISOPENICILLIN N EPIMERASE"/>
    <property type="match status" value="1"/>
</dbReference>
<organism evidence="6 7">
    <name type="scientific">Candidatus Coatesbacteria bacterium RBG_13_66_14</name>
    <dbReference type="NCBI Taxonomy" id="1817816"/>
    <lineage>
        <taxon>Bacteria</taxon>
        <taxon>Candidatus Coatesiibacteriota</taxon>
    </lineage>
</organism>
<comment type="cofactor">
    <cofactor evidence="1 4">
        <name>pyridoxal 5'-phosphate</name>
        <dbReference type="ChEBI" id="CHEBI:597326"/>
    </cofactor>
</comment>
<dbReference type="InterPro" id="IPR020578">
    <property type="entry name" value="Aminotrans_V_PyrdxlP_BS"/>
</dbReference>
<protein>
    <recommendedName>
        <fullName evidence="5">Aminotransferase class V domain-containing protein</fullName>
    </recommendedName>
</protein>
<name>A0A1F5EYG2_9BACT</name>
<gene>
    <name evidence="6" type="ORF">A2Y64_05020</name>
</gene>
<dbReference type="Pfam" id="PF00266">
    <property type="entry name" value="Aminotran_5"/>
    <property type="match status" value="1"/>
</dbReference>
<dbReference type="InterPro" id="IPR015422">
    <property type="entry name" value="PyrdxlP-dep_Trfase_small"/>
</dbReference>
<sequence>MLSESRYIYLDNSATSWPKPPAVAEAMTRFLDEEGGSAGRGSHTRAIHAAQTVFAAREAAARLLGVTQPQRICLGPGATWALNQALYGLLKPGDRVLACVTNHNAVRRPLLDLARRGVIGLDWFAPADHTRPHDPADLDLLLTLKRPRMLCLNHVSNVLGTVQPLAELTAVAHAHGALVLADVAQASGAVPLDLERWGVDAAAFTGHKGMLGPQGTGGLYAAAGIEPIPLLRGGGGTPTSEDMPEELPERLECGTYNVVGLTGLTAGIGWVLDRGVEELHRRKARLLETLLDILGKNGARVLGPPGVTGRAPLVSFTIPGRDSNRLAADLEERGGIQVRSGLHCAPGAHELAGTRETGAVRISLGPFNTAEELAVLDQTLLSLTRH</sequence>
<accession>A0A1F5EYG2</accession>
<dbReference type="InterPro" id="IPR015421">
    <property type="entry name" value="PyrdxlP-dep_Trfase_major"/>
</dbReference>
<proteinExistence type="inferred from homology"/>
<comment type="similarity">
    <text evidence="3">Belongs to the class-V pyridoxal-phosphate-dependent aminotransferase family.</text>
</comment>
<dbReference type="InterPro" id="IPR000192">
    <property type="entry name" value="Aminotrans_V_dom"/>
</dbReference>
<reference evidence="6 7" key="1">
    <citation type="journal article" date="2016" name="Nat. Commun.">
        <title>Thousands of microbial genomes shed light on interconnected biogeochemical processes in an aquifer system.</title>
        <authorList>
            <person name="Anantharaman K."/>
            <person name="Brown C.T."/>
            <person name="Hug L.A."/>
            <person name="Sharon I."/>
            <person name="Castelle C.J."/>
            <person name="Probst A.J."/>
            <person name="Thomas B.C."/>
            <person name="Singh A."/>
            <person name="Wilkins M.J."/>
            <person name="Karaoz U."/>
            <person name="Brodie E.L."/>
            <person name="Williams K.H."/>
            <person name="Hubbard S.S."/>
            <person name="Banfield J.F."/>
        </authorList>
    </citation>
    <scope>NUCLEOTIDE SEQUENCE [LARGE SCALE GENOMIC DNA]</scope>
</reference>
<comment type="caution">
    <text evidence="6">The sequence shown here is derived from an EMBL/GenBank/DDBJ whole genome shotgun (WGS) entry which is preliminary data.</text>
</comment>
<evidence type="ECO:0000256" key="2">
    <source>
        <dbReference type="ARBA" id="ARBA00022898"/>
    </source>
</evidence>
<evidence type="ECO:0000313" key="6">
    <source>
        <dbReference type="EMBL" id="OGD72432.1"/>
    </source>
</evidence>
<keyword evidence="2" id="KW-0663">Pyridoxal phosphate</keyword>
<dbReference type="STRING" id="1817816.A2Y64_05020"/>
<dbReference type="PROSITE" id="PS00595">
    <property type="entry name" value="AA_TRANSFER_CLASS_5"/>
    <property type="match status" value="1"/>
</dbReference>
<dbReference type="InterPro" id="IPR015424">
    <property type="entry name" value="PyrdxlP-dep_Trfase"/>
</dbReference>
<dbReference type="EMBL" id="MFAF01000122">
    <property type="protein sequence ID" value="OGD72432.1"/>
    <property type="molecule type" value="Genomic_DNA"/>
</dbReference>
<evidence type="ECO:0000256" key="4">
    <source>
        <dbReference type="RuleBase" id="RU004504"/>
    </source>
</evidence>
<dbReference type="Gene3D" id="3.40.640.10">
    <property type="entry name" value="Type I PLP-dependent aspartate aminotransferase-like (Major domain)"/>
    <property type="match status" value="1"/>
</dbReference>
<feature type="domain" description="Aminotransferase class V" evidence="5">
    <location>
        <begin position="8"/>
        <end position="374"/>
    </location>
</feature>
<evidence type="ECO:0000256" key="1">
    <source>
        <dbReference type="ARBA" id="ARBA00001933"/>
    </source>
</evidence>
<dbReference type="Gene3D" id="3.90.1150.10">
    <property type="entry name" value="Aspartate Aminotransferase, domain 1"/>
    <property type="match status" value="1"/>
</dbReference>